<gene>
    <name evidence="1" type="ORF">DPEC_G00021000</name>
</gene>
<evidence type="ECO:0000313" key="1">
    <source>
        <dbReference type="EMBL" id="KAJ8014942.1"/>
    </source>
</evidence>
<sequence>MMWTKKIRSLQQRMNSSYFKVVFCEDETTRRADLWQSFLPISLSFSCFYYKLQHILSSSMPLHQHPCPLWVTNLEDMEDIGSPQTRHLRTSSD</sequence>
<protein>
    <submittedName>
        <fullName evidence="1">Uncharacterized protein</fullName>
    </submittedName>
</protein>
<proteinExistence type="predicted"/>
<dbReference type="EMBL" id="CM055729">
    <property type="protein sequence ID" value="KAJ8014942.1"/>
    <property type="molecule type" value="Genomic_DNA"/>
</dbReference>
<reference evidence="1" key="1">
    <citation type="submission" date="2021-05" db="EMBL/GenBank/DDBJ databases">
        <authorList>
            <person name="Pan Q."/>
            <person name="Jouanno E."/>
            <person name="Zahm M."/>
            <person name="Klopp C."/>
            <person name="Cabau C."/>
            <person name="Louis A."/>
            <person name="Berthelot C."/>
            <person name="Parey E."/>
            <person name="Roest Crollius H."/>
            <person name="Montfort J."/>
            <person name="Robinson-Rechavi M."/>
            <person name="Bouchez O."/>
            <person name="Lampietro C."/>
            <person name="Lopez Roques C."/>
            <person name="Donnadieu C."/>
            <person name="Postlethwait J."/>
            <person name="Bobe J."/>
            <person name="Dillon D."/>
            <person name="Chandos A."/>
            <person name="von Hippel F."/>
            <person name="Guiguen Y."/>
        </authorList>
    </citation>
    <scope>NUCLEOTIDE SEQUENCE</scope>
    <source>
        <strain evidence="1">YG-Jan2019</strain>
    </source>
</reference>
<evidence type="ECO:0000313" key="2">
    <source>
        <dbReference type="Proteomes" id="UP001157502"/>
    </source>
</evidence>
<name>A0ACC2HG45_DALPE</name>
<dbReference type="Proteomes" id="UP001157502">
    <property type="component" value="Chromosome 2"/>
</dbReference>
<comment type="caution">
    <text evidence="1">The sequence shown here is derived from an EMBL/GenBank/DDBJ whole genome shotgun (WGS) entry which is preliminary data.</text>
</comment>
<organism evidence="1 2">
    <name type="scientific">Dallia pectoralis</name>
    <name type="common">Alaska blackfish</name>
    <dbReference type="NCBI Taxonomy" id="75939"/>
    <lineage>
        <taxon>Eukaryota</taxon>
        <taxon>Metazoa</taxon>
        <taxon>Chordata</taxon>
        <taxon>Craniata</taxon>
        <taxon>Vertebrata</taxon>
        <taxon>Euteleostomi</taxon>
        <taxon>Actinopterygii</taxon>
        <taxon>Neopterygii</taxon>
        <taxon>Teleostei</taxon>
        <taxon>Protacanthopterygii</taxon>
        <taxon>Esociformes</taxon>
        <taxon>Umbridae</taxon>
        <taxon>Dallia</taxon>
    </lineage>
</organism>
<accession>A0ACC2HG45</accession>
<keyword evidence="2" id="KW-1185">Reference proteome</keyword>